<reference evidence="3 4" key="1">
    <citation type="submission" date="2020-05" db="EMBL/GenBank/DDBJ databases">
        <title>Actinomadura verrucosospora NRRL-B18236 (PFL_A860) Genome sequencing and assembly.</title>
        <authorList>
            <person name="Samborskyy M."/>
        </authorList>
    </citation>
    <scope>NUCLEOTIDE SEQUENCE [LARGE SCALE GENOMIC DNA]</scope>
    <source>
        <strain evidence="3 4">NRRL:B18236</strain>
    </source>
</reference>
<dbReference type="PROSITE" id="PS50995">
    <property type="entry name" value="HTH_MARR_2"/>
    <property type="match status" value="1"/>
</dbReference>
<dbReference type="PANTHER" id="PTHR33164:SF103">
    <property type="entry name" value="REGULATORY PROTEIN MARR"/>
    <property type="match status" value="1"/>
</dbReference>
<keyword evidence="4" id="KW-1185">Reference proteome</keyword>
<dbReference type="GO" id="GO:0003700">
    <property type="term" value="F:DNA-binding transcription factor activity"/>
    <property type="evidence" value="ECO:0007669"/>
    <property type="project" value="InterPro"/>
</dbReference>
<evidence type="ECO:0000313" key="3">
    <source>
        <dbReference type="EMBL" id="QKG23050.1"/>
    </source>
</evidence>
<name>A0A7D3VUK9_ACTVE</name>
<evidence type="ECO:0000256" key="1">
    <source>
        <dbReference type="SAM" id="MobiDB-lite"/>
    </source>
</evidence>
<dbReference type="InterPro" id="IPR039422">
    <property type="entry name" value="MarR/SlyA-like"/>
</dbReference>
<dbReference type="InterPro" id="IPR036388">
    <property type="entry name" value="WH-like_DNA-bd_sf"/>
</dbReference>
<sequence length="163" mass="18026">MENDLADLFLKAAKRIRRHQVERLAPLGLTPAQSRALRVIVGTEGPLRMTDLARRLDIVPRSATTLVDALEADGLVTREPDPANRRSLLVRPTGEGLAVRARIAGTRREAAREVLSPLSDEQRETLRDLLTVIDAAAERDRPGRHGGPHRHSGPRPHDQAERS</sequence>
<dbReference type="SUPFAM" id="SSF46785">
    <property type="entry name" value="Winged helix' DNA-binding domain"/>
    <property type="match status" value="1"/>
</dbReference>
<dbReference type="RefSeq" id="WP_173097066.1">
    <property type="nucleotide sequence ID" value="NZ_CP053892.1"/>
</dbReference>
<evidence type="ECO:0000313" key="4">
    <source>
        <dbReference type="Proteomes" id="UP000501240"/>
    </source>
</evidence>
<dbReference type="Gene3D" id="1.10.10.10">
    <property type="entry name" value="Winged helix-like DNA-binding domain superfamily/Winged helix DNA-binding domain"/>
    <property type="match status" value="1"/>
</dbReference>
<dbReference type="GO" id="GO:0006950">
    <property type="term" value="P:response to stress"/>
    <property type="evidence" value="ECO:0007669"/>
    <property type="project" value="TreeGrafter"/>
</dbReference>
<dbReference type="InterPro" id="IPR000835">
    <property type="entry name" value="HTH_MarR-typ"/>
</dbReference>
<evidence type="ECO:0000259" key="2">
    <source>
        <dbReference type="PROSITE" id="PS50995"/>
    </source>
</evidence>
<dbReference type="AlphaFoldDB" id="A0A7D3VUK9"/>
<dbReference type="InterPro" id="IPR036390">
    <property type="entry name" value="WH_DNA-bd_sf"/>
</dbReference>
<accession>A0A7D3VUK9</accession>
<feature type="region of interest" description="Disordered" evidence="1">
    <location>
        <begin position="135"/>
        <end position="163"/>
    </location>
</feature>
<feature type="compositionally biased region" description="Basic residues" evidence="1">
    <location>
        <begin position="144"/>
        <end position="154"/>
    </location>
</feature>
<proteinExistence type="predicted"/>
<dbReference type="Pfam" id="PF12802">
    <property type="entry name" value="MarR_2"/>
    <property type="match status" value="1"/>
</dbReference>
<protein>
    <submittedName>
        <fullName evidence="3">MarR family transcriptional regulator</fullName>
    </submittedName>
</protein>
<dbReference type="Proteomes" id="UP000501240">
    <property type="component" value="Chromosome"/>
</dbReference>
<dbReference type="EMBL" id="CP053892">
    <property type="protein sequence ID" value="QKG23050.1"/>
    <property type="molecule type" value="Genomic_DNA"/>
</dbReference>
<gene>
    <name evidence="3" type="ORF">ACTIVE_4691</name>
</gene>
<organism evidence="3 4">
    <name type="scientific">Actinomadura verrucosospora</name>
    <dbReference type="NCBI Taxonomy" id="46165"/>
    <lineage>
        <taxon>Bacteria</taxon>
        <taxon>Bacillati</taxon>
        <taxon>Actinomycetota</taxon>
        <taxon>Actinomycetes</taxon>
        <taxon>Streptosporangiales</taxon>
        <taxon>Thermomonosporaceae</taxon>
        <taxon>Actinomadura</taxon>
    </lineage>
</organism>
<dbReference type="SMART" id="SM00347">
    <property type="entry name" value="HTH_MARR"/>
    <property type="match status" value="1"/>
</dbReference>
<dbReference type="PANTHER" id="PTHR33164">
    <property type="entry name" value="TRANSCRIPTIONAL REGULATOR, MARR FAMILY"/>
    <property type="match status" value="1"/>
</dbReference>
<feature type="domain" description="HTH marR-type" evidence="2">
    <location>
        <begin position="2"/>
        <end position="135"/>
    </location>
</feature>
<dbReference type="PRINTS" id="PR00598">
    <property type="entry name" value="HTHMARR"/>
</dbReference>